<accession>A0AAN8XTW1</accession>
<dbReference type="PANTHER" id="PTHR23278:SF19">
    <property type="entry name" value="OBSCURIN"/>
    <property type="match status" value="1"/>
</dbReference>
<dbReference type="EMBL" id="JAXCGZ010000685">
    <property type="protein sequence ID" value="KAK7085663.1"/>
    <property type="molecule type" value="Genomic_DNA"/>
</dbReference>
<keyword evidence="2" id="KW-1185">Reference proteome</keyword>
<name>A0AAN8XTW1_HALRR</name>
<dbReference type="PANTHER" id="PTHR23278">
    <property type="entry name" value="SIDESTEP PROTEIN"/>
    <property type="match status" value="1"/>
</dbReference>
<evidence type="ECO:0000313" key="2">
    <source>
        <dbReference type="Proteomes" id="UP001381693"/>
    </source>
</evidence>
<dbReference type="Gene3D" id="2.60.40.10">
    <property type="entry name" value="Immunoglobulins"/>
    <property type="match status" value="1"/>
</dbReference>
<protein>
    <recommendedName>
        <fullName evidence="3">Ig-like domain-containing protein</fullName>
    </recommendedName>
</protein>
<proteinExistence type="predicted"/>
<sequence>MRNDPPNHWKNPAHTGPKVAFDTFKHSLLLRRVTARDNGIYRCRMDFRTNPTLEYMANLTVIIPPLWIKLLTNREANSAGRYYTVTCQAAGARPPA</sequence>
<evidence type="ECO:0008006" key="3">
    <source>
        <dbReference type="Google" id="ProtNLM"/>
    </source>
</evidence>
<organism evidence="1 2">
    <name type="scientific">Halocaridina rubra</name>
    <name type="common">Hawaiian red shrimp</name>
    <dbReference type="NCBI Taxonomy" id="373956"/>
    <lineage>
        <taxon>Eukaryota</taxon>
        <taxon>Metazoa</taxon>
        <taxon>Ecdysozoa</taxon>
        <taxon>Arthropoda</taxon>
        <taxon>Crustacea</taxon>
        <taxon>Multicrustacea</taxon>
        <taxon>Malacostraca</taxon>
        <taxon>Eumalacostraca</taxon>
        <taxon>Eucarida</taxon>
        <taxon>Decapoda</taxon>
        <taxon>Pleocyemata</taxon>
        <taxon>Caridea</taxon>
        <taxon>Atyoidea</taxon>
        <taxon>Atyidae</taxon>
        <taxon>Halocaridina</taxon>
    </lineage>
</organism>
<dbReference type="AlphaFoldDB" id="A0AAN8XTW1"/>
<dbReference type="InterPro" id="IPR036179">
    <property type="entry name" value="Ig-like_dom_sf"/>
</dbReference>
<dbReference type="SUPFAM" id="SSF48726">
    <property type="entry name" value="Immunoglobulin"/>
    <property type="match status" value="1"/>
</dbReference>
<comment type="caution">
    <text evidence="1">The sequence shown here is derived from an EMBL/GenBank/DDBJ whole genome shotgun (WGS) entry which is preliminary data.</text>
</comment>
<evidence type="ECO:0000313" key="1">
    <source>
        <dbReference type="EMBL" id="KAK7085663.1"/>
    </source>
</evidence>
<reference evidence="1 2" key="1">
    <citation type="submission" date="2023-11" db="EMBL/GenBank/DDBJ databases">
        <title>Halocaridina rubra genome assembly.</title>
        <authorList>
            <person name="Smith C."/>
        </authorList>
    </citation>
    <scope>NUCLEOTIDE SEQUENCE [LARGE SCALE GENOMIC DNA]</scope>
    <source>
        <strain evidence="1">EP-1</strain>
        <tissue evidence="1">Whole</tissue>
    </source>
</reference>
<gene>
    <name evidence="1" type="ORF">SK128_012453</name>
</gene>
<dbReference type="Proteomes" id="UP001381693">
    <property type="component" value="Unassembled WGS sequence"/>
</dbReference>
<dbReference type="InterPro" id="IPR013783">
    <property type="entry name" value="Ig-like_fold"/>
</dbReference>